<dbReference type="InterPro" id="IPR029044">
    <property type="entry name" value="Nucleotide-diphossugar_trans"/>
</dbReference>
<dbReference type="PANTHER" id="PTHR42866">
    <property type="entry name" value="3-DEOXY-MANNO-OCTULOSONATE CYTIDYLYLTRANSFERASE"/>
    <property type="match status" value="1"/>
</dbReference>
<dbReference type="GO" id="GO:0005829">
    <property type="term" value="C:cytosol"/>
    <property type="evidence" value="ECO:0007669"/>
    <property type="project" value="TreeGrafter"/>
</dbReference>
<comment type="caution">
    <text evidence="1">The sequence shown here is derived from an EMBL/GenBank/DDBJ whole genome shotgun (WGS) entry which is preliminary data.</text>
</comment>
<dbReference type="InterPro" id="IPR003329">
    <property type="entry name" value="Cytidylyl_trans"/>
</dbReference>
<dbReference type="AlphaFoldDB" id="A0A0F8YAI7"/>
<name>A0A0F8YAI7_9ZZZZ</name>
<dbReference type="EMBL" id="LAZR01054502">
    <property type="protein sequence ID" value="KKK78417.1"/>
    <property type="molecule type" value="Genomic_DNA"/>
</dbReference>
<protein>
    <recommendedName>
        <fullName evidence="2">MobA-like NTP transferase domain-containing protein</fullName>
    </recommendedName>
</protein>
<dbReference type="Pfam" id="PF02348">
    <property type="entry name" value="CTP_transf_3"/>
    <property type="match status" value="1"/>
</dbReference>
<reference evidence="1" key="1">
    <citation type="journal article" date="2015" name="Nature">
        <title>Complex archaea that bridge the gap between prokaryotes and eukaryotes.</title>
        <authorList>
            <person name="Spang A."/>
            <person name="Saw J.H."/>
            <person name="Jorgensen S.L."/>
            <person name="Zaremba-Niedzwiedzka K."/>
            <person name="Martijn J."/>
            <person name="Lind A.E."/>
            <person name="van Eijk R."/>
            <person name="Schleper C."/>
            <person name="Guy L."/>
            <person name="Ettema T.J."/>
        </authorList>
    </citation>
    <scope>NUCLEOTIDE SEQUENCE</scope>
</reference>
<dbReference type="PANTHER" id="PTHR42866:SF1">
    <property type="entry name" value="SPORE COAT POLYSACCHARIDE BIOSYNTHESIS PROTEIN SPSF"/>
    <property type="match status" value="1"/>
</dbReference>
<dbReference type="SUPFAM" id="SSF53448">
    <property type="entry name" value="Nucleotide-diphospho-sugar transferases"/>
    <property type="match status" value="1"/>
</dbReference>
<accession>A0A0F8YAI7</accession>
<evidence type="ECO:0000313" key="1">
    <source>
        <dbReference type="EMBL" id="KKK78417.1"/>
    </source>
</evidence>
<organism evidence="1">
    <name type="scientific">marine sediment metagenome</name>
    <dbReference type="NCBI Taxonomy" id="412755"/>
    <lineage>
        <taxon>unclassified sequences</taxon>
        <taxon>metagenomes</taxon>
        <taxon>ecological metagenomes</taxon>
    </lineage>
</organism>
<proteinExistence type="predicted"/>
<gene>
    <name evidence="1" type="ORF">LCGC14_2843780</name>
</gene>
<sequence>MKINAIIQARMGSTRLPGKVMKEIGGKPLIGYLIDRLEQCRRIDRIIVAIPERDMNSPLGRYLQTRSVGISLGSEDDVAGRFSVALKSYPCDAFVRVCADSPLIRPETVDWAADWVSVDYYFHGSFPGDQAEGFNTRAFLDAVPFMKGAEREHLGLYFKRKHSTVVDTPEDFERVKCLILQQQ</sequence>
<evidence type="ECO:0008006" key="2">
    <source>
        <dbReference type="Google" id="ProtNLM"/>
    </source>
</evidence>
<dbReference type="Gene3D" id="3.90.550.10">
    <property type="entry name" value="Spore Coat Polysaccharide Biosynthesis Protein SpsA, Chain A"/>
    <property type="match status" value="1"/>
</dbReference>